<dbReference type="Pfam" id="PF08532">
    <property type="entry name" value="Glyco_hydro_42M"/>
    <property type="match status" value="1"/>
</dbReference>
<dbReference type="SUPFAM" id="SSF51011">
    <property type="entry name" value="Glycosyl hydrolase domain"/>
    <property type="match status" value="1"/>
</dbReference>
<dbReference type="PANTHER" id="PTHR36447">
    <property type="entry name" value="BETA-GALACTOSIDASE GANA"/>
    <property type="match status" value="1"/>
</dbReference>
<organism evidence="3 4">
    <name type="scientific">Halosimplex aquaticum</name>
    <dbReference type="NCBI Taxonomy" id="3026162"/>
    <lineage>
        <taxon>Archaea</taxon>
        <taxon>Methanobacteriati</taxon>
        <taxon>Methanobacteriota</taxon>
        <taxon>Stenosarchaea group</taxon>
        <taxon>Halobacteria</taxon>
        <taxon>Halobacteriales</taxon>
        <taxon>Haloarculaceae</taxon>
        <taxon>Halosimplex</taxon>
    </lineage>
</organism>
<dbReference type="PANTHER" id="PTHR36447:SF2">
    <property type="entry name" value="BETA-GALACTOSIDASE YESZ"/>
    <property type="match status" value="1"/>
</dbReference>
<dbReference type="Proteomes" id="UP001596432">
    <property type="component" value="Unassembled WGS sequence"/>
</dbReference>
<evidence type="ECO:0000259" key="2">
    <source>
        <dbReference type="Pfam" id="PF08533"/>
    </source>
</evidence>
<dbReference type="InterPro" id="IPR013780">
    <property type="entry name" value="Glyco_hydro_b"/>
</dbReference>
<dbReference type="InterPro" id="IPR029062">
    <property type="entry name" value="Class_I_gatase-like"/>
</dbReference>
<dbReference type="Gene3D" id="2.60.40.1180">
    <property type="entry name" value="Golgi alpha-mannosidase II"/>
    <property type="match status" value="1"/>
</dbReference>
<name>A0ABD5XYI7_9EURY</name>
<protein>
    <submittedName>
        <fullName evidence="3">Beta-galactosidase</fullName>
    </submittedName>
</protein>
<dbReference type="Pfam" id="PF08533">
    <property type="entry name" value="Glyco_hydro_42C"/>
    <property type="match status" value="1"/>
</dbReference>
<dbReference type="SUPFAM" id="SSF52317">
    <property type="entry name" value="Class I glutamine amidotransferase-like"/>
    <property type="match status" value="1"/>
</dbReference>
<gene>
    <name evidence="3" type="ORF">ACFQMA_10110</name>
</gene>
<evidence type="ECO:0000313" key="3">
    <source>
        <dbReference type="EMBL" id="MFC7140183.1"/>
    </source>
</evidence>
<feature type="domain" description="Beta-galactosidase trimerisation" evidence="1">
    <location>
        <begin position="13"/>
        <end position="215"/>
    </location>
</feature>
<sequence>MSDQTDGESDNGARVALLHDYENLWGLDIEPASVDFDYWDHLLTYYAALRRHGAEVDVLPTDADLGGYDAVVGPTLYFADEDLADSLDSFARDGGEVLVTVRSGVKNEHNRLRPTLPGPLGDLAGATVEQYEGYRGDADPEVEYRGETYAFRTWGEWLDADAAEAVATHETGPAAGTAAITRNERGDGAVTYLGVWPEEPLADAVVGDFLDDAGVPTAGPLPDGVRLARRGGLTWVANFTSDSVRADAPADATWHLGDGDIEKFDVAVTDAPLADVSVDAE</sequence>
<reference evidence="3 4" key="1">
    <citation type="journal article" date="2019" name="Int. J. Syst. Evol. Microbiol.">
        <title>The Global Catalogue of Microorganisms (GCM) 10K type strain sequencing project: providing services to taxonomists for standard genome sequencing and annotation.</title>
        <authorList>
            <consortium name="The Broad Institute Genomics Platform"/>
            <consortium name="The Broad Institute Genome Sequencing Center for Infectious Disease"/>
            <person name="Wu L."/>
            <person name="Ma J."/>
        </authorList>
    </citation>
    <scope>NUCLEOTIDE SEQUENCE [LARGE SCALE GENOMIC DNA]</scope>
    <source>
        <strain evidence="3 4">XZYJT29</strain>
    </source>
</reference>
<dbReference type="RefSeq" id="WP_274326161.1">
    <property type="nucleotide sequence ID" value="NZ_CP118158.1"/>
</dbReference>
<dbReference type="Gene3D" id="3.40.50.880">
    <property type="match status" value="1"/>
</dbReference>
<feature type="domain" description="Beta-galactosidase C-terminal" evidence="2">
    <location>
        <begin position="224"/>
        <end position="268"/>
    </location>
</feature>
<dbReference type="InterPro" id="IPR003476">
    <property type="entry name" value="Glyco_hydro_42"/>
</dbReference>
<evidence type="ECO:0000313" key="4">
    <source>
        <dbReference type="Proteomes" id="UP001596432"/>
    </source>
</evidence>
<accession>A0ABD5XYI7</accession>
<keyword evidence="4" id="KW-1185">Reference proteome</keyword>
<dbReference type="CDD" id="cd03143">
    <property type="entry name" value="A4_beta-galactosidase_middle_domain"/>
    <property type="match status" value="1"/>
</dbReference>
<dbReference type="AlphaFoldDB" id="A0ABD5XYI7"/>
<dbReference type="InterPro" id="IPR013738">
    <property type="entry name" value="Beta_galactosidase_Trimer"/>
</dbReference>
<comment type="caution">
    <text evidence="3">The sequence shown here is derived from an EMBL/GenBank/DDBJ whole genome shotgun (WGS) entry which is preliminary data.</text>
</comment>
<dbReference type="InterPro" id="IPR013739">
    <property type="entry name" value="Beta_galactosidase_C"/>
</dbReference>
<evidence type="ECO:0000259" key="1">
    <source>
        <dbReference type="Pfam" id="PF08532"/>
    </source>
</evidence>
<dbReference type="GeneID" id="78820463"/>
<proteinExistence type="predicted"/>
<dbReference type="EMBL" id="JBHTAS010000001">
    <property type="protein sequence ID" value="MFC7140183.1"/>
    <property type="molecule type" value="Genomic_DNA"/>
</dbReference>